<proteinExistence type="predicted"/>
<reference evidence="1 2" key="1">
    <citation type="submission" date="2024-02" db="EMBL/GenBank/DDBJ databases">
        <title>Herpetosiphon gulosus NBRC 112829.</title>
        <authorList>
            <person name="Ichikawa N."/>
            <person name="Katano-Makiyama Y."/>
            <person name="Hidaka K."/>
        </authorList>
    </citation>
    <scope>NUCLEOTIDE SEQUENCE [LARGE SCALE GENOMIC DNA]</scope>
    <source>
        <strain evidence="1 2">NBRC 112829</strain>
    </source>
</reference>
<dbReference type="RefSeq" id="WP_345724816.1">
    <property type="nucleotide sequence ID" value="NZ_BAABRU010000038.1"/>
</dbReference>
<evidence type="ECO:0008006" key="3">
    <source>
        <dbReference type="Google" id="ProtNLM"/>
    </source>
</evidence>
<dbReference type="Proteomes" id="UP001428290">
    <property type="component" value="Unassembled WGS sequence"/>
</dbReference>
<comment type="caution">
    <text evidence="1">The sequence shown here is derived from an EMBL/GenBank/DDBJ whole genome shotgun (WGS) entry which is preliminary data.</text>
</comment>
<gene>
    <name evidence="1" type="ORF">Hgul01_05069</name>
</gene>
<keyword evidence="2" id="KW-1185">Reference proteome</keyword>
<sequence length="191" mass="21873">MKGALEFVTSVNIGHRHIIDLFEGLSKNPQTASYLIPKDAYLSNKSKTDLYQESTLLLIGFHSTTDNFNALISTHLVNTPQQRRELYLILAYIRNNTQNKTKKLIEETITFIKNKQNLHTKHILALCYGIRNIYAHNGVAAALGSENYRFKQIFYLILYDSLVLYALSLGNHYCIKYLESMTLPPLVSPDF</sequence>
<organism evidence="1 2">
    <name type="scientific">Herpetosiphon gulosus</name>
    <dbReference type="NCBI Taxonomy" id="1973496"/>
    <lineage>
        <taxon>Bacteria</taxon>
        <taxon>Bacillati</taxon>
        <taxon>Chloroflexota</taxon>
        <taxon>Chloroflexia</taxon>
        <taxon>Herpetosiphonales</taxon>
        <taxon>Herpetosiphonaceae</taxon>
        <taxon>Herpetosiphon</taxon>
    </lineage>
</organism>
<accession>A0ABP9X799</accession>
<name>A0ABP9X799_9CHLR</name>
<evidence type="ECO:0000313" key="1">
    <source>
        <dbReference type="EMBL" id="GAA5531244.1"/>
    </source>
</evidence>
<evidence type="ECO:0000313" key="2">
    <source>
        <dbReference type="Proteomes" id="UP001428290"/>
    </source>
</evidence>
<dbReference type="EMBL" id="BAABRU010000038">
    <property type="protein sequence ID" value="GAA5531244.1"/>
    <property type="molecule type" value="Genomic_DNA"/>
</dbReference>
<protein>
    <recommendedName>
        <fullName evidence="3">Apea-like HEPN domain-containing protein</fullName>
    </recommendedName>
</protein>